<proteinExistence type="predicted"/>
<evidence type="ECO:0000313" key="1">
    <source>
        <dbReference type="EMBL" id="KAJ7518229.1"/>
    </source>
</evidence>
<reference evidence="2" key="1">
    <citation type="journal article" date="2024" name="Proc. Natl. Acad. Sci. U.S.A.">
        <title>Extraordinary preservation of gene collinearity over three hundred million years revealed in homosporous lycophytes.</title>
        <authorList>
            <person name="Li C."/>
            <person name="Wickell D."/>
            <person name="Kuo L.Y."/>
            <person name="Chen X."/>
            <person name="Nie B."/>
            <person name="Liao X."/>
            <person name="Peng D."/>
            <person name="Ji J."/>
            <person name="Jenkins J."/>
            <person name="Williams M."/>
            <person name="Shu S."/>
            <person name="Plott C."/>
            <person name="Barry K."/>
            <person name="Rajasekar S."/>
            <person name="Grimwood J."/>
            <person name="Han X."/>
            <person name="Sun S."/>
            <person name="Hou Z."/>
            <person name="He W."/>
            <person name="Dai G."/>
            <person name="Sun C."/>
            <person name="Schmutz J."/>
            <person name="Leebens-Mack J.H."/>
            <person name="Li F.W."/>
            <person name="Wang L."/>
        </authorList>
    </citation>
    <scope>NUCLEOTIDE SEQUENCE [LARGE SCALE GENOMIC DNA]</scope>
    <source>
        <strain evidence="2">cv. PW_Plant_1</strain>
    </source>
</reference>
<comment type="caution">
    <text evidence="1">The sequence shown here is derived from an EMBL/GenBank/DDBJ whole genome shotgun (WGS) entry which is preliminary data.</text>
</comment>
<gene>
    <name evidence="1" type="ORF">O6H91_21G060000</name>
</gene>
<organism evidence="1 2">
    <name type="scientific">Diphasiastrum complanatum</name>
    <name type="common">Issler's clubmoss</name>
    <name type="synonym">Lycopodium complanatum</name>
    <dbReference type="NCBI Taxonomy" id="34168"/>
    <lineage>
        <taxon>Eukaryota</taxon>
        <taxon>Viridiplantae</taxon>
        <taxon>Streptophyta</taxon>
        <taxon>Embryophyta</taxon>
        <taxon>Tracheophyta</taxon>
        <taxon>Lycopodiopsida</taxon>
        <taxon>Lycopodiales</taxon>
        <taxon>Lycopodiaceae</taxon>
        <taxon>Lycopodioideae</taxon>
        <taxon>Diphasiastrum</taxon>
    </lineage>
</organism>
<accession>A0ACC2AMQ1</accession>
<protein>
    <submittedName>
        <fullName evidence="1">Uncharacterized protein</fullName>
    </submittedName>
</protein>
<dbReference type="Proteomes" id="UP001162992">
    <property type="component" value="Chromosome 21"/>
</dbReference>
<evidence type="ECO:0000313" key="2">
    <source>
        <dbReference type="Proteomes" id="UP001162992"/>
    </source>
</evidence>
<name>A0ACC2AMQ1_DIPCM</name>
<keyword evidence="2" id="KW-1185">Reference proteome</keyword>
<sequence length="118" mass="13067">MPFRYLITRLHALQCSIPGFSQNLLSCPTSVATSSRAHNITYIIDPIMLLYGHLSICPLSSLLNTDIFVLNLVPGSKGVPSAFDFDIPYLLIISLIYLSCDSHIPLESLFLLTCIPKQ</sequence>
<dbReference type="EMBL" id="CM055112">
    <property type="protein sequence ID" value="KAJ7518229.1"/>
    <property type="molecule type" value="Genomic_DNA"/>
</dbReference>